<name>A0ABY6NN53_9FLAO</name>
<evidence type="ECO:0000313" key="1">
    <source>
        <dbReference type="EMBL" id="UZH54314.1"/>
    </source>
</evidence>
<evidence type="ECO:0000313" key="2">
    <source>
        <dbReference type="Proteomes" id="UP001163981"/>
    </source>
</evidence>
<sequence length="291" mass="32367">MRTFFFFFVFLIGITGNIFGQDANKYHYVLVPQEFEFLKHPNQYQLNALTAFLLEKYGFEALYGEKTPANVGLCDVLKANVHNDSGIFRSKLYVTLENCQGEVLFTSKTGTSREKNFKKSYHEALREAFTSFEGLKEGTELIKSGVTVAENSSENDPAEVVIDPVPAARDLQEKPSEVIVDPVVTSEEMEKAAKASPAVPEAVQKNKNLQFVNGAITYKLVKTPTGYELFREGEPGKFGTLLKSGGGDNYLYSSKNISGNAFFDTRGNLVVEYLEPNSQQLISVKYTAKAQ</sequence>
<gene>
    <name evidence="1" type="ORF">JRG66_09965</name>
</gene>
<dbReference type="Proteomes" id="UP001163981">
    <property type="component" value="Chromosome"/>
</dbReference>
<reference evidence="1" key="1">
    <citation type="submission" date="2021-02" db="EMBL/GenBank/DDBJ databases">
        <title>Salinimicrobium sp. nov. isolated from seawater in Tongyeong, Republic of Korea.</title>
        <authorList>
            <person name="Lee S.-J."/>
        </authorList>
    </citation>
    <scope>NUCLEOTIDE SEQUENCE</scope>
    <source>
        <strain evidence="1">HN-2-9-2</strain>
    </source>
</reference>
<evidence type="ECO:0008006" key="3">
    <source>
        <dbReference type="Google" id="ProtNLM"/>
    </source>
</evidence>
<dbReference type="RefSeq" id="WP_265162633.1">
    <property type="nucleotide sequence ID" value="NZ_CP069620.1"/>
</dbReference>
<protein>
    <recommendedName>
        <fullName evidence="3">Secreted protein</fullName>
    </recommendedName>
</protein>
<dbReference type="EMBL" id="CP069620">
    <property type="protein sequence ID" value="UZH54314.1"/>
    <property type="molecule type" value="Genomic_DNA"/>
</dbReference>
<keyword evidence="2" id="KW-1185">Reference proteome</keyword>
<proteinExistence type="predicted"/>
<organism evidence="1 2">
    <name type="scientific">Salinimicrobium tongyeongense</name>
    <dbReference type="NCBI Taxonomy" id="2809707"/>
    <lineage>
        <taxon>Bacteria</taxon>
        <taxon>Pseudomonadati</taxon>
        <taxon>Bacteroidota</taxon>
        <taxon>Flavobacteriia</taxon>
        <taxon>Flavobacteriales</taxon>
        <taxon>Flavobacteriaceae</taxon>
        <taxon>Salinimicrobium</taxon>
    </lineage>
</organism>
<accession>A0ABY6NN53</accession>